<evidence type="ECO:0000313" key="1">
    <source>
        <dbReference type="EMBL" id="KAL3519093.1"/>
    </source>
</evidence>
<gene>
    <name evidence="1" type="ORF">ACH5RR_021682</name>
</gene>
<comment type="caution">
    <text evidence="1">The sequence shown here is derived from an EMBL/GenBank/DDBJ whole genome shotgun (WGS) entry which is preliminary data.</text>
</comment>
<name>A0ABD2ZMY8_9GENT</name>
<dbReference type="Proteomes" id="UP001630127">
    <property type="component" value="Unassembled WGS sequence"/>
</dbReference>
<evidence type="ECO:0000313" key="2">
    <source>
        <dbReference type="Proteomes" id="UP001630127"/>
    </source>
</evidence>
<organism evidence="1 2">
    <name type="scientific">Cinchona calisaya</name>
    <dbReference type="NCBI Taxonomy" id="153742"/>
    <lineage>
        <taxon>Eukaryota</taxon>
        <taxon>Viridiplantae</taxon>
        <taxon>Streptophyta</taxon>
        <taxon>Embryophyta</taxon>
        <taxon>Tracheophyta</taxon>
        <taxon>Spermatophyta</taxon>
        <taxon>Magnoliopsida</taxon>
        <taxon>eudicotyledons</taxon>
        <taxon>Gunneridae</taxon>
        <taxon>Pentapetalae</taxon>
        <taxon>asterids</taxon>
        <taxon>lamiids</taxon>
        <taxon>Gentianales</taxon>
        <taxon>Rubiaceae</taxon>
        <taxon>Cinchonoideae</taxon>
        <taxon>Cinchoneae</taxon>
        <taxon>Cinchona</taxon>
    </lineage>
</organism>
<protein>
    <submittedName>
        <fullName evidence="1">Uncharacterized protein</fullName>
    </submittedName>
</protein>
<dbReference type="EMBL" id="JBJUIK010000009">
    <property type="protein sequence ID" value="KAL3519093.1"/>
    <property type="molecule type" value="Genomic_DNA"/>
</dbReference>
<accession>A0ABD2ZMY8</accession>
<proteinExistence type="predicted"/>
<dbReference type="AlphaFoldDB" id="A0ABD2ZMY8"/>
<reference evidence="1 2" key="1">
    <citation type="submission" date="2024-11" db="EMBL/GenBank/DDBJ databases">
        <title>A near-complete genome assembly of Cinchona calisaya.</title>
        <authorList>
            <person name="Lian D.C."/>
            <person name="Zhao X.W."/>
            <person name="Wei L."/>
        </authorList>
    </citation>
    <scope>NUCLEOTIDE SEQUENCE [LARGE SCALE GENOMIC DNA]</scope>
    <source>
        <tissue evidence="1">Nenye</tissue>
    </source>
</reference>
<sequence length="174" mass="19288">MPSREVEILMKKFHIPEEVHLKYLGSNDRATTLPLSQRYHFKDCLLAWADLHLRETNPKDYDPIEGLQLSSLFLGVTGDYLSRLISANLPQESPVVAQPTIQTTLASTSSPSPTITSTLVLTVASSSEEINAQLITILINLDTTVVHAHPSELAKRELVTPSVMRKKMGRITSL</sequence>
<keyword evidence="2" id="KW-1185">Reference proteome</keyword>